<proteinExistence type="predicted"/>
<dbReference type="AlphaFoldDB" id="A0A182EC34"/>
<reference evidence="1 2" key="2">
    <citation type="submission" date="2018-08" db="EMBL/GenBank/DDBJ databases">
        <authorList>
            <person name="Laetsch R D."/>
            <person name="Stevens L."/>
            <person name="Kumar S."/>
            <person name="Blaxter L. M."/>
        </authorList>
    </citation>
    <scope>NUCLEOTIDE SEQUENCE [LARGE SCALE GENOMIC DNA]</scope>
</reference>
<reference evidence="3" key="1">
    <citation type="submission" date="2016-06" db="UniProtKB">
        <authorList>
            <consortium name="WormBaseParasite"/>
        </authorList>
    </citation>
    <scope>IDENTIFICATION</scope>
</reference>
<sequence length="88" mass="9465">MWPLPATIGPIIELTKENPELTAAASKLHQNLLHFFELPLNMGSGNCGEFTDDVPSLLTCFGELVHLLSDVGSDVGVITHNGFFASIN</sequence>
<protein>
    <submittedName>
        <fullName evidence="3">Phosphoglycerate mutase</fullName>
    </submittedName>
</protein>
<accession>A0A182EC34</accession>
<name>A0A182EC34_ONCOC</name>
<dbReference type="Proteomes" id="UP000271087">
    <property type="component" value="Unassembled WGS sequence"/>
</dbReference>
<dbReference type="WBParaSite" id="nOo.2.0.1.t05625-RA">
    <property type="protein sequence ID" value="nOo.2.0.1.t05625-RA"/>
    <property type="gene ID" value="nOo.2.0.1.g05625"/>
</dbReference>
<evidence type="ECO:0000313" key="1">
    <source>
        <dbReference type="EMBL" id="VDK78416.1"/>
    </source>
</evidence>
<evidence type="ECO:0000313" key="3">
    <source>
        <dbReference type="WBParaSite" id="nOo.2.0.1.t05625-RA"/>
    </source>
</evidence>
<gene>
    <name evidence="1" type="ORF">NOO_LOCUS5625</name>
</gene>
<organism evidence="3">
    <name type="scientific">Onchocerca ochengi</name>
    <name type="common">Filarial nematode worm</name>
    <dbReference type="NCBI Taxonomy" id="42157"/>
    <lineage>
        <taxon>Eukaryota</taxon>
        <taxon>Metazoa</taxon>
        <taxon>Ecdysozoa</taxon>
        <taxon>Nematoda</taxon>
        <taxon>Chromadorea</taxon>
        <taxon>Rhabditida</taxon>
        <taxon>Spirurina</taxon>
        <taxon>Spiruromorpha</taxon>
        <taxon>Filarioidea</taxon>
        <taxon>Onchocercidae</taxon>
        <taxon>Onchocerca</taxon>
    </lineage>
</organism>
<dbReference type="EMBL" id="UYRW01001546">
    <property type="protein sequence ID" value="VDK78416.1"/>
    <property type="molecule type" value="Genomic_DNA"/>
</dbReference>
<evidence type="ECO:0000313" key="2">
    <source>
        <dbReference type="Proteomes" id="UP000271087"/>
    </source>
</evidence>
<keyword evidence="2" id="KW-1185">Reference proteome</keyword>